<dbReference type="InterPro" id="IPR048595">
    <property type="entry name" value="KCTD1-15-like_C"/>
</dbReference>
<dbReference type="EMBL" id="CAJOBC010000132">
    <property type="protein sequence ID" value="CAF3542943.1"/>
    <property type="molecule type" value="Genomic_DNA"/>
</dbReference>
<dbReference type="Proteomes" id="UP000682733">
    <property type="component" value="Unassembled WGS sequence"/>
</dbReference>
<dbReference type="Pfam" id="PF20871">
    <property type="entry name" value="KCTD1-15_CTD"/>
    <property type="match status" value="1"/>
</dbReference>
<protein>
    <recommendedName>
        <fullName evidence="2">BTB domain-containing protein</fullName>
    </recommendedName>
</protein>
<feature type="compositionally biased region" description="Polar residues" evidence="1">
    <location>
        <begin position="1"/>
        <end position="15"/>
    </location>
</feature>
<dbReference type="PANTHER" id="PTHR14499">
    <property type="entry name" value="POTASSIUM CHANNEL TETRAMERIZATION DOMAIN-CONTAINING"/>
    <property type="match status" value="1"/>
</dbReference>
<dbReference type="SUPFAM" id="SSF54695">
    <property type="entry name" value="POZ domain"/>
    <property type="match status" value="1"/>
</dbReference>
<feature type="domain" description="BTB" evidence="2">
    <location>
        <begin position="164"/>
        <end position="266"/>
    </location>
</feature>
<dbReference type="EMBL" id="CAJOBA010000797">
    <property type="protein sequence ID" value="CAF3557324.1"/>
    <property type="molecule type" value="Genomic_DNA"/>
</dbReference>
<comment type="caution">
    <text evidence="3">The sequence shown here is derived from an EMBL/GenBank/DDBJ whole genome shotgun (WGS) entry which is preliminary data.</text>
</comment>
<evidence type="ECO:0000256" key="1">
    <source>
        <dbReference type="SAM" id="MobiDB-lite"/>
    </source>
</evidence>
<evidence type="ECO:0000259" key="2">
    <source>
        <dbReference type="SMART" id="SM00225"/>
    </source>
</evidence>
<feature type="region of interest" description="Disordered" evidence="1">
    <location>
        <begin position="1"/>
        <end position="23"/>
    </location>
</feature>
<evidence type="ECO:0000313" key="5">
    <source>
        <dbReference type="EMBL" id="CAF3542943.1"/>
    </source>
</evidence>
<dbReference type="EMBL" id="CAJNOQ010000132">
    <property type="protein sequence ID" value="CAF0761935.1"/>
    <property type="molecule type" value="Genomic_DNA"/>
</dbReference>
<dbReference type="Gene3D" id="3.30.710.10">
    <property type="entry name" value="Potassium Channel Kv1.1, Chain A"/>
    <property type="match status" value="1"/>
</dbReference>
<name>A0A813Q4P8_9BILA</name>
<dbReference type="EMBL" id="CAJNOK010000797">
    <property type="protein sequence ID" value="CAF0776124.1"/>
    <property type="molecule type" value="Genomic_DNA"/>
</dbReference>
<gene>
    <name evidence="3" type="ORF">GPM918_LOCUS1436</name>
    <name evidence="4" type="ORF">OVA965_LOCUS3349</name>
    <name evidence="5" type="ORF">SRO942_LOCUS1436</name>
    <name evidence="6" type="ORF">TMI583_LOCUS3348</name>
</gene>
<keyword evidence="7" id="KW-1185">Reference proteome</keyword>
<dbReference type="InterPro" id="IPR003131">
    <property type="entry name" value="T1-type_BTB"/>
</dbReference>
<dbReference type="InterPro" id="IPR011333">
    <property type="entry name" value="SKP1/BTB/POZ_sf"/>
</dbReference>
<evidence type="ECO:0000313" key="3">
    <source>
        <dbReference type="EMBL" id="CAF0761935.1"/>
    </source>
</evidence>
<evidence type="ECO:0000313" key="6">
    <source>
        <dbReference type="EMBL" id="CAF3557324.1"/>
    </source>
</evidence>
<dbReference type="Proteomes" id="UP000681722">
    <property type="component" value="Unassembled WGS sequence"/>
</dbReference>
<sequence>MNGSGDYHTTSTSSVTHDKLLIPKREPIELRSYESPIPSHSPFIHQHLSSSDIFNDLLYRNNNSNNHNSNKRRYENVDSAIMTGSIKKRQFATKNHSQNETPKDIGDELSFKNHSEHEMNSDNRSYPKILLNKLSNDSRTNEFITPSTSTMCIPRPATPSRYTAPVHIDVGGSIYTSSLKTLTRYPESRLSKLFNGHIPIVLDSLKQHYFIDRDGKLFRYILNYMRCGTLTIPEQFNELQALYEEAKYFELKELVTLIEEELNKKKPKIDHLSTFIHHQKFQHQKSTKQLSTTSTNSVEVISINISPENVENVKISGQMNLINDLFPEIQLSSSISLISPATHTYLEKNYFVRFPLNAFVELTALEIFQRLFEQNFSIIAATSANNLDCLPFSEYLLSRWKTSSTFSLPVYD</sequence>
<dbReference type="PANTHER" id="PTHR14499:SF67">
    <property type="entry name" value="BTB_POZ DOMAIN-CONTAINING PROTEIN TIWAZ"/>
    <property type="match status" value="1"/>
</dbReference>
<dbReference type="GO" id="GO:0051260">
    <property type="term" value="P:protein homooligomerization"/>
    <property type="evidence" value="ECO:0007669"/>
    <property type="project" value="InterPro"/>
</dbReference>
<dbReference type="AlphaFoldDB" id="A0A813Q4P8"/>
<dbReference type="Pfam" id="PF02214">
    <property type="entry name" value="BTB_2"/>
    <property type="match status" value="1"/>
</dbReference>
<dbReference type="InterPro" id="IPR000210">
    <property type="entry name" value="BTB/POZ_dom"/>
</dbReference>
<organism evidence="3 7">
    <name type="scientific">Didymodactylos carnosus</name>
    <dbReference type="NCBI Taxonomy" id="1234261"/>
    <lineage>
        <taxon>Eukaryota</taxon>
        <taxon>Metazoa</taxon>
        <taxon>Spiralia</taxon>
        <taxon>Gnathifera</taxon>
        <taxon>Rotifera</taxon>
        <taxon>Eurotatoria</taxon>
        <taxon>Bdelloidea</taxon>
        <taxon>Philodinida</taxon>
        <taxon>Philodinidae</taxon>
        <taxon>Didymodactylos</taxon>
    </lineage>
</organism>
<dbReference type="SMART" id="SM00225">
    <property type="entry name" value="BTB"/>
    <property type="match status" value="1"/>
</dbReference>
<reference evidence="3" key="1">
    <citation type="submission" date="2021-02" db="EMBL/GenBank/DDBJ databases">
        <authorList>
            <person name="Nowell W R."/>
        </authorList>
    </citation>
    <scope>NUCLEOTIDE SEQUENCE</scope>
</reference>
<dbReference type="Proteomes" id="UP000677228">
    <property type="component" value="Unassembled WGS sequence"/>
</dbReference>
<evidence type="ECO:0000313" key="7">
    <source>
        <dbReference type="Proteomes" id="UP000663829"/>
    </source>
</evidence>
<dbReference type="Proteomes" id="UP000663829">
    <property type="component" value="Unassembled WGS sequence"/>
</dbReference>
<dbReference type="OrthoDB" id="2414723at2759"/>
<proteinExistence type="predicted"/>
<evidence type="ECO:0000313" key="4">
    <source>
        <dbReference type="EMBL" id="CAF0776124.1"/>
    </source>
</evidence>
<accession>A0A813Q4P8</accession>